<evidence type="ECO:0000256" key="2">
    <source>
        <dbReference type="ARBA" id="ARBA00022723"/>
    </source>
</evidence>
<evidence type="ECO:0000313" key="7">
    <source>
        <dbReference type="Proteomes" id="UP001254848"/>
    </source>
</evidence>
<proteinExistence type="predicted"/>
<dbReference type="PROSITE" id="PS00198">
    <property type="entry name" value="4FE4S_FER_1"/>
    <property type="match status" value="3"/>
</dbReference>
<keyword evidence="1" id="KW-0004">4Fe-4S</keyword>
<keyword evidence="7" id="KW-1185">Reference proteome</keyword>
<gene>
    <name evidence="6" type="ORF">Q4T40_11695</name>
</gene>
<sequence length="339" mass="36250">MPVAVDRQLCLNDNYKRIECRRCAAACPHGCFTDGLSVEAARCTDCGLCLAACPADAVTGESFPRAPLDKVLDDPAAPLVFACRRRREDSPWPCLGFVDGRLLLAMFGSGRGGVREVAVDDTACAACRPEVAAHLEATLAEVNRLLLEAGKPAILRGEAAARQAVKERPISRRAFFTALLGATVDTVREVVAAGTAGGERLPRQDWFFRHAGAFAGETPSPFYAAVTIGEACLACGLCVRICPNKALTVEDHGTALNFYHQPGRCTNCGLCAAHCPQGALTVAAPGRPERYHVARRDLPRCEGCGQVYQPVGNQPVCIECLLKSTSRSILPQNTEETPE</sequence>
<dbReference type="RefSeq" id="WP_413780409.1">
    <property type="nucleotide sequence ID" value="NZ_JAUOZS010000001.1"/>
</dbReference>
<dbReference type="Proteomes" id="UP001254848">
    <property type="component" value="Unassembled WGS sequence"/>
</dbReference>
<dbReference type="Pfam" id="PF12838">
    <property type="entry name" value="Fer4_7"/>
    <property type="match status" value="1"/>
</dbReference>
<protein>
    <submittedName>
        <fullName evidence="6">4Fe-4S dicluster domain-containing protein</fullName>
    </submittedName>
</protein>
<keyword evidence="2" id="KW-0479">Metal-binding</keyword>
<feature type="domain" description="4Fe-4S ferredoxin-type" evidence="5">
    <location>
        <begin position="34"/>
        <end position="63"/>
    </location>
</feature>
<dbReference type="PANTHER" id="PTHR43687:SF1">
    <property type="entry name" value="FERREDOXIN III"/>
    <property type="match status" value="1"/>
</dbReference>
<dbReference type="SUPFAM" id="SSF54862">
    <property type="entry name" value="4Fe-4S ferredoxins"/>
    <property type="match status" value="2"/>
</dbReference>
<dbReference type="PROSITE" id="PS51379">
    <property type="entry name" value="4FE4S_FER_2"/>
    <property type="match status" value="3"/>
</dbReference>
<feature type="domain" description="4Fe-4S ferredoxin-type" evidence="5">
    <location>
        <begin position="256"/>
        <end position="285"/>
    </location>
</feature>
<keyword evidence="4" id="KW-0411">Iron-sulfur</keyword>
<comment type="caution">
    <text evidence="6">The sequence shown here is derived from an EMBL/GenBank/DDBJ whole genome shotgun (WGS) entry which is preliminary data.</text>
</comment>
<dbReference type="InterPro" id="IPR050572">
    <property type="entry name" value="Fe-S_Ferredoxin"/>
</dbReference>
<keyword evidence="3" id="KW-0408">Iron</keyword>
<evidence type="ECO:0000259" key="5">
    <source>
        <dbReference type="PROSITE" id="PS51379"/>
    </source>
</evidence>
<dbReference type="EMBL" id="JAUOZS010000001">
    <property type="protein sequence ID" value="MDT8901911.1"/>
    <property type="molecule type" value="Genomic_DNA"/>
</dbReference>
<dbReference type="PANTHER" id="PTHR43687">
    <property type="entry name" value="ADENYLYLSULFATE REDUCTASE, BETA SUBUNIT"/>
    <property type="match status" value="1"/>
</dbReference>
<accession>A0ABU3P1F3</accession>
<evidence type="ECO:0000256" key="4">
    <source>
        <dbReference type="ARBA" id="ARBA00023014"/>
    </source>
</evidence>
<name>A0ABU3P1F3_9FIRM</name>
<dbReference type="InterPro" id="IPR017896">
    <property type="entry name" value="4Fe4S_Fe-S-bd"/>
</dbReference>
<evidence type="ECO:0000313" key="6">
    <source>
        <dbReference type="EMBL" id="MDT8901911.1"/>
    </source>
</evidence>
<organism evidence="6 7">
    <name type="scientific">Anaeroselena agilis</name>
    <dbReference type="NCBI Taxonomy" id="3063788"/>
    <lineage>
        <taxon>Bacteria</taxon>
        <taxon>Bacillati</taxon>
        <taxon>Bacillota</taxon>
        <taxon>Negativicutes</taxon>
        <taxon>Acetonemataceae</taxon>
        <taxon>Anaeroselena</taxon>
    </lineage>
</organism>
<dbReference type="InterPro" id="IPR017900">
    <property type="entry name" value="4Fe4S_Fe_S_CS"/>
</dbReference>
<reference evidence="6 7" key="1">
    <citation type="submission" date="2023-07" db="EMBL/GenBank/DDBJ databases">
        <title>The novel representative of Negativicutes class, Anaeroselena agilis gen. nov. sp. nov.</title>
        <authorList>
            <person name="Prokofeva M.I."/>
            <person name="Elcheninov A.G."/>
            <person name="Klyukina A."/>
            <person name="Kublanov I.V."/>
            <person name="Frolov E.N."/>
            <person name="Podosokorskaya O.A."/>
        </authorList>
    </citation>
    <scope>NUCLEOTIDE SEQUENCE [LARGE SCALE GENOMIC DNA]</scope>
    <source>
        <strain evidence="6 7">4137-cl</strain>
    </source>
</reference>
<feature type="domain" description="4Fe-4S ferredoxin-type" evidence="5">
    <location>
        <begin position="223"/>
        <end position="252"/>
    </location>
</feature>
<dbReference type="Pfam" id="PF00037">
    <property type="entry name" value="Fer4"/>
    <property type="match status" value="1"/>
</dbReference>
<evidence type="ECO:0000256" key="1">
    <source>
        <dbReference type="ARBA" id="ARBA00022485"/>
    </source>
</evidence>
<evidence type="ECO:0000256" key="3">
    <source>
        <dbReference type="ARBA" id="ARBA00023004"/>
    </source>
</evidence>
<dbReference type="Gene3D" id="3.30.70.20">
    <property type="match status" value="2"/>
</dbReference>